<dbReference type="PROSITE" id="PS51782">
    <property type="entry name" value="LYSM"/>
    <property type="match status" value="1"/>
</dbReference>
<protein>
    <submittedName>
        <fullName evidence="2">DUF3794 domain-containing protein</fullName>
    </submittedName>
</protein>
<dbReference type="SMART" id="SM00257">
    <property type="entry name" value="LysM"/>
    <property type="match status" value="1"/>
</dbReference>
<name>A0A9X5BJQ6_9FIRM</name>
<dbReference type="Pfam" id="PF12673">
    <property type="entry name" value="SipL"/>
    <property type="match status" value="3"/>
</dbReference>
<evidence type="ECO:0000259" key="1">
    <source>
        <dbReference type="PROSITE" id="PS51782"/>
    </source>
</evidence>
<sequence length="523" mass="58944">MELIKRNIHMDCMKCKAQTQMTLEDDVIISDSRPDATKLIMDRGNVIIDEVKVTDDHVNVKGKLEFHVLYLAEKGASSAVKCDVADMEGAIPFDEMVFVEGIKGGDSVNVDWELEDLSVSLINSRKLSVQSVVTLMLTCEEICDEETAVDLYSEEPVEFRKKTLDVATMAIKKKDIFRVKEEVEIPGSFPNIFAMIWSEITPEALEFKVLEDKIGIQGELRAFFLYKGEGDEEEICHYETTLPFAGSLDCPGAREGMIPEIRYRAENRDVEIRPDFDGEERVITFEQCLDLDICIYEEERIDILSDVYGVVNEVSVVEKNADFRNLITRSSGKTKLSGHFKCPDEKITLHKILHTTSSLQITGQNANESGIELTGVVNLQIFYECSNEEDKYGVIKGTIPFQYVLDAEGINQNCIYSVQAFVDQITVSIIDTGEVDVKCVLYFRANVYSKWQEKIVEQIVVTEPDMEKMAALPGIAVYMVKEGDSLWDIGKRYYVPVSVIKQTNDLASDEVKAGDKILIVKNA</sequence>
<accession>A0A9X5BJQ6</accession>
<keyword evidence="3" id="KW-1185">Reference proteome</keyword>
<comment type="caution">
    <text evidence="2">The sequence shown here is derived from an EMBL/GenBank/DDBJ whole genome shotgun (WGS) entry which is preliminary data.</text>
</comment>
<organism evidence="2 3">
    <name type="scientific">Parablautia muri</name>
    <dbReference type="NCBI Taxonomy" id="2320879"/>
    <lineage>
        <taxon>Bacteria</taxon>
        <taxon>Bacillati</taxon>
        <taxon>Bacillota</taxon>
        <taxon>Clostridia</taxon>
        <taxon>Lachnospirales</taxon>
        <taxon>Lachnospiraceae</taxon>
        <taxon>Parablautia</taxon>
    </lineage>
</organism>
<dbReference type="Pfam" id="PF01476">
    <property type="entry name" value="LysM"/>
    <property type="match status" value="1"/>
</dbReference>
<dbReference type="SUPFAM" id="SSF54106">
    <property type="entry name" value="LysM domain"/>
    <property type="match status" value="1"/>
</dbReference>
<evidence type="ECO:0000313" key="2">
    <source>
        <dbReference type="EMBL" id="NBJ94252.1"/>
    </source>
</evidence>
<dbReference type="InterPro" id="IPR036779">
    <property type="entry name" value="LysM_dom_sf"/>
</dbReference>
<dbReference type="Proteomes" id="UP001154420">
    <property type="component" value="Unassembled WGS sequence"/>
</dbReference>
<feature type="domain" description="LysM" evidence="1">
    <location>
        <begin position="476"/>
        <end position="519"/>
    </location>
</feature>
<dbReference type="InterPro" id="IPR018392">
    <property type="entry name" value="LysM"/>
</dbReference>
<reference evidence="2" key="1">
    <citation type="submission" date="2018-09" db="EMBL/GenBank/DDBJ databases">
        <title>Murine metabolic-syndrome-specific gut microbial biobank.</title>
        <authorList>
            <person name="Liu C."/>
        </authorList>
    </citation>
    <scope>NUCLEOTIDE SEQUENCE</scope>
    <source>
        <strain evidence="2">D42-62</strain>
    </source>
</reference>
<proteinExistence type="predicted"/>
<gene>
    <name evidence="2" type="ORF">D5281_17070</name>
</gene>
<dbReference type="Gene3D" id="3.10.350.10">
    <property type="entry name" value="LysM domain"/>
    <property type="match status" value="1"/>
</dbReference>
<dbReference type="RefSeq" id="WP_330585112.1">
    <property type="nucleotide sequence ID" value="NZ_QZDT01000033.1"/>
</dbReference>
<dbReference type="CDD" id="cd00118">
    <property type="entry name" value="LysM"/>
    <property type="match status" value="1"/>
</dbReference>
<dbReference type="AlphaFoldDB" id="A0A9X5BJQ6"/>
<dbReference type="InterPro" id="IPR024300">
    <property type="entry name" value="SipL_SPOCS_dom"/>
</dbReference>
<evidence type="ECO:0000313" key="3">
    <source>
        <dbReference type="Proteomes" id="UP001154420"/>
    </source>
</evidence>
<dbReference type="EMBL" id="QZDT01000033">
    <property type="protein sequence ID" value="NBJ94252.1"/>
    <property type="molecule type" value="Genomic_DNA"/>
</dbReference>